<dbReference type="Proteomes" id="UP000182584">
    <property type="component" value="Unassembled WGS sequence"/>
</dbReference>
<evidence type="ECO:0000256" key="1">
    <source>
        <dbReference type="SAM" id="Phobius"/>
    </source>
</evidence>
<dbReference type="InterPro" id="IPR025588">
    <property type="entry name" value="YcxB-like_C"/>
</dbReference>
<protein>
    <submittedName>
        <fullName evidence="3">YcxB-like protein</fullName>
    </submittedName>
</protein>
<dbReference type="eggNOG" id="ENOG50326VX">
    <property type="taxonomic scope" value="Bacteria"/>
</dbReference>
<evidence type="ECO:0000313" key="3">
    <source>
        <dbReference type="EMBL" id="SER48051.1"/>
    </source>
</evidence>
<dbReference type="AlphaFoldDB" id="A0A1H9PII9"/>
<dbReference type="RefSeq" id="WP_074755026.1">
    <property type="nucleotide sequence ID" value="NZ_FOGJ01000006.1"/>
</dbReference>
<dbReference type="EMBL" id="FOGJ01000006">
    <property type="protein sequence ID" value="SER48051.1"/>
    <property type="molecule type" value="Genomic_DNA"/>
</dbReference>
<keyword evidence="1" id="KW-0472">Membrane</keyword>
<keyword evidence="1" id="KW-1133">Transmembrane helix</keyword>
<reference evidence="3 4" key="1">
    <citation type="submission" date="2016-10" db="EMBL/GenBank/DDBJ databases">
        <authorList>
            <person name="de Groot N.N."/>
        </authorList>
    </citation>
    <scope>NUCLEOTIDE SEQUENCE [LARGE SCALE GENOMIC DNA]</scope>
    <source>
        <strain evidence="3 4">AR40</strain>
    </source>
</reference>
<evidence type="ECO:0000259" key="2">
    <source>
        <dbReference type="Pfam" id="PF14317"/>
    </source>
</evidence>
<feature type="domain" description="YcxB-like C-terminal" evidence="2">
    <location>
        <begin position="105"/>
        <end position="159"/>
    </location>
</feature>
<evidence type="ECO:0000313" key="4">
    <source>
        <dbReference type="Proteomes" id="UP000182584"/>
    </source>
</evidence>
<gene>
    <name evidence="3" type="ORF">SAMN04487884_10647</name>
</gene>
<dbReference type="Pfam" id="PF14317">
    <property type="entry name" value="YcxB"/>
    <property type="match status" value="1"/>
</dbReference>
<accession>A0A1H9PII9</accession>
<feature type="transmembrane region" description="Helical" evidence="1">
    <location>
        <begin position="38"/>
        <end position="55"/>
    </location>
</feature>
<keyword evidence="1" id="KW-0812">Transmembrane</keyword>
<dbReference type="OrthoDB" id="2229746at2"/>
<proteinExistence type="predicted"/>
<organism evidence="3 4">
    <name type="scientific">Butyrivibrio fibrisolvens</name>
    <dbReference type="NCBI Taxonomy" id="831"/>
    <lineage>
        <taxon>Bacteria</taxon>
        <taxon>Bacillati</taxon>
        <taxon>Bacillota</taxon>
        <taxon>Clostridia</taxon>
        <taxon>Lachnospirales</taxon>
        <taxon>Lachnospiraceae</taxon>
        <taxon>Butyrivibrio</taxon>
    </lineage>
</organism>
<sequence>MDSNINMPLETDVECTYETIKEVSRTHLKSDKKRMMQLYRLDALIIFFSLLLLMMGGNIKFAITCLIIGVIWLPIFFLIRSSLIKKSYKTNIALQDATIHYTFCDENFEISTPSTLSKMNYEAIYSTIEDDKYILLLPSSKQYFAIDKRNCSEELINFLHQKMEEIKARNSKR</sequence>
<name>A0A1H9PII9_BUTFI</name>
<feature type="transmembrane region" description="Helical" evidence="1">
    <location>
        <begin position="61"/>
        <end position="79"/>
    </location>
</feature>